<evidence type="ECO:0000256" key="1">
    <source>
        <dbReference type="SAM" id="MobiDB-lite"/>
    </source>
</evidence>
<dbReference type="InterPro" id="IPR013320">
    <property type="entry name" value="ConA-like_dom_sf"/>
</dbReference>
<dbReference type="SUPFAM" id="SSF49899">
    <property type="entry name" value="Concanavalin A-like lectins/glucanases"/>
    <property type="match status" value="2"/>
</dbReference>
<feature type="region of interest" description="Disordered" evidence="1">
    <location>
        <begin position="29"/>
        <end position="48"/>
    </location>
</feature>
<organism evidence="2 3">
    <name type="scientific">Rotaria sordida</name>
    <dbReference type="NCBI Taxonomy" id="392033"/>
    <lineage>
        <taxon>Eukaryota</taxon>
        <taxon>Metazoa</taxon>
        <taxon>Spiralia</taxon>
        <taxon>Gnathifera</taxon>
        <taxon>Rotifera</taxon>
        <taxon>Eurotatoria</taxon>
        <taxon>Bdelloidea</taxon>
        <taxon>Philodinida</taxon>
        <taxon>Philodinidae</taxon>
        <taxon>Rotaria</taxon>
    </lineage>
</organism>
<feature type="compositionally biased region" description="Polar residues" evidence="1">
    <location>
        <begin position="15"/>
        <end position="24"/>
    </location>
</feature>
<feature type="compositionally biased region" description="Basic residues" evidence="1">
    <location>
        <begin position="151"/>
        <end position="165"/>
    </location>
</feature>
<feature type="region of interest" description="Disordered" evidence="1">
    <location>
        <begin position="143"/>
        <end position="165"/>
    </location>
</feature>
<comment type="caution">
    <text evidence="2">The sequence shown here is derived from an EMBL/GenBank/DDBJ whole genome shotgun (WGS) entry which is preliminary data.</text>
</comment>
<accession>A0A815QAS9</accession>
<gene>
    <name evidence="2" type="ORF">SEV965_LOCUS34181</name>
</gene>
<evidence type="ECO:0008006" key="4">
    <source>
        <dbReference type="Google" id="ProtNLM"/>
    </source>
</evidence>
<proteinExistence type="predicted"/>
<dbReference type="Gene3D" id="2.60.120.200">
    <property type="match status" value="2"/>
</dbReference>
<dbReference type="Pfam" id="PF13385">
    <property type="entry name" value="Laminin_G_3"/>
    <property type="match status" value="2"/>
</dbReference>
<protein>
    <recommendedName>
        <fullName evidence="4">LamG-like jellyroll fold domain-containing protein</fullName>
    </recommendedName>
</protein>
<dbReference type="EMBL" id="CAJNOU010004954">
    <property type="protein sequence ID" value="CAF1461356.1"/>
    <property type="molecule type" value="Genomic_DNA"/>
</dbReference>
<feature type="region of interest" description="Disordered" evidence="1">
    <location>
        <begin position="1"/>
        <end position="24"/>
    </location>
</feature>
<name>A0A815QAS9_9BILA</name>
<dbReference type="AlphaFoldDB" id="A0A815QAS9"/>
<evidence type="ECO:0000313" key="2">
    <source>
        <dbReference type="EMBL" id="CAF1461356.1"/>
    </source>
</evidence>
<feature type="compositionally biased region" description="Basic residues" evidence="1">
    <location>
        <begin position="39"/>
        <end position="48"/>
    </location>
</feature>
<feature type="region of interest" description="Disordered" evidence="1">
    <location>
        <begin position="66"/>
        <end position="85"/>
    </location>
</feature>
<reference evidence="2" key="1">
    <citation type="submission" date="2021-02" db="EMBL/GenBank/DDBJ databases">
        <authorList>
            <person name="Nowell W R."/>
        </authorList>
    </citation>
    <scope>NUCLEOTIDE SEQUENCE</scope>
</reference>
<dbReference type="Proteomes" id="UP000663889">
    <property type="component" value="Unassembled WGS sequence"/>
</dbReference>
<sequence length="597" mass="65311">MADNISIDTTRNKQRLPSSTQSAVTLRKRCSPTPPRISRLSRHHSTKTYRVHQATNSAKSMIVSHTRIQPPSSSASGNRNKNSDNLDMFPSITNFVNTSHRRYGLALYANQSLNEWTNNSMHSADINRDHRSLSQTDTIHHKTMSSTRLSIHNHRKPRYVKKRLSKSSSKDNISYDSIQFNSSTVVSASILSINTSIIATTTTTTTYYVCGSSCDNQSWVSSSNLLAQWQFDNNLLEDVTNSITSSAKSSTFVAGYVNQAVSFGANVNQSLRSSPINLTAMSFTIDAWIYPTELALTVIFILVFFCDDCQGNAIIPINDWTHVAFVFEINSLTQSIYLNGNPDANRRATGSFQGSSDNVTVGNIPLLNFYSGSNYFQRMIDKLAITSRDKSACEILEEATLVAYFSFNSGVELIDSGPNSLSVVRQSVSFVSTDLTSLGITNRAFSISLWIQPQNLSGILVHVSSNSSGLGWCVPFLGFTTNGSIIAQISNTAIRSAVGPLISLAPVWSHIVETWSSTNRLRLYVNNVLVASTIVMATSYTASSVPNYVTLANSLSGAGVCSSGLLGSMDPYNGDIDELKIYSRELTAADICTLYTS</sequence>
<evidence type="ECO:0000313" key="3">
    <source>
        <dbReference type="Proteomes" id="UP000663889"/>
    </source>
</evidence>